<name>A0A0L0STH9_ALLM3</name>
<dbReference type="AlphaFoldDB" id="A0A0L0STH9"/>
<dbReference type="SUPFAM" id="SSF52047">
    <property type="entry name" value="RNI-like"/>
    <property type="match status" value="1"/>
</dbReference>
<reference evidence="2" key="2">
    <citation type="submission" date="2009-11" db="EMBL/GenBank/DDBJ databases">
        <title>The Genome Sequence of Allomyces macrogynus strain ATCC 38327.</title>
        <authorList>
            <consortium name="The Broad Institute Genome Sequencing Platform"/>
            <person name="Russ C."/>
            <person name="Cuomo C."/>
            <person name="Shea T."/>
            <person name="Young S.K."/>
            <person name="Zeng Q."/>
            <person name="Koehrsen M."/>
            <person name="Haas B."/>
            <person name="Borodovsky M."/>
            <person name="Guigo R."/>
            <person name="Alvarado L."/>
            <person name="Berlin A."/>
            <person name="Borenstein D."/>
            <person name="Chen Z."/>
            <person name="Engels R."/>
            <person name="Freedman E."/>
            <person name="Gellesch M."/>
            <person name="Goldberg J."/>
            <person name="Griggs A."/>
            <person name="Gujja S."/>
            <person name="Heiman D."/>
            <person name="Hepburn T."/>
            <person name="Howarth C."/>
            <person name="Jen D."/>
            <person name="Larson L."/>
            <person name="Lewis B."/>
            <person name="Mehta T."/>
            <person name="Park D."/>
            <person name="Pearson M."/>
            <person name="Roberts A."/>
            <person name="Saif S."/>
            <person name="Shenoy N."/>
            <person name="Sisk P."/>
            <person name="Stolte C."/>
            <person name="Sykes S."/>
            <person name="Walk T."/>
            <person name="White J."/>
            <person name="Yandava C."/>
            <person name="Burger G."/>
            <person name="Gray M.W."/>
            <person name="Holland P.W.H."/>
            <person name="King N."/>
            <person name="Lang F.B.F."/>
            <person name="Roger A.J."/>
            <person name="Ruiz-Trillo I."/>
            <person name="Lander E."/>
            <person name="Nusbaum C."/>
        </authorList>
    </citation>
    <scope>NUCLEOTIDE SEQUENCE [LARGE SCALE GENOMIC DNA]</scope>
    <source>
        <strain evidence="2">ATCC 38327</strain>
    </source>
</reference>
<organism evidence="1 2">
    <name type="scientific">Allomyces macrogynus (strain ATCC 38327)</name>
    <name type="common">Allomyces javanicus var. macrogynus</name>
    <dbReference type="NCBI Taxonomy" id="578462"/>
    <lineage>
        <taxon>Eukaryota</taxon>
        <taxon>Fungi</taxon>
        <taxon>Fungi incertae sedis</taxon>
        <taxon>Blastocladiomycota</taxon>
        <taxon>Blastocladiomycetes</taxon>
        <taxon>Blastocladiales</taxon>
        <taxon>Blastocladiaceae</taxon>
        <taxon>Allomyces</taxon>
    </lineage>
</organism>
<keyword evidence="2" id="KW-1185">Reference proteome</keyword>
<dbReference type="Proteomes" id="UP000054350">
    <property type="component" value="Unassembled WGS sequence"/>
</dbReference>
<gene>
    <name evidence="1" type="ORF">AMAG_19197</name>
</gene>
<accession>A0A0L0STH9</accession>
<sequence>MLPAIAGLASSSLQSVALTLIAHDLRLLSSTLRELNLATSVVETRVGNHVLLPTPAWPVLRTLNASVSVFRYMNEGSTAPRDAFPQLRSLRLGQRSTKRRVLAILPALPNLPCITHLTMNNVELPFTQLVHLAASSPHLAHLSILDCAFTDPAPTTPVRFPTLVKLVTRNNELDRLGSVMIMARLEHLSVDGFSPLSVDPWLSVSVLTIETDSAMVGPVRVSGAALDALPRLSSLTLPRLLSEWTDDHVPVLPHVTSLLAPMHVLSTVQAPKVVHVASPWFTSEYIEFTVPASARSVEIAVMHVELLAPLSRNANITHLVAREIVGDGEPVDVVTLEFRQGHPGLAPARARQHYDPCPAFEAACVHVVHVVDLRVAVRELT</sequence>
<evidence type="ECO:0000313" key="2">
    <source>
        <dbReference type="Proteomes" id="UP000054350"/>
    </source>
</evidence>
<dbReference type="EMBL" id="GG745348">
    <property type="protein sequence ID" value="KNE65710.1"/>
    <property type="molecule type" value="Genomic_DNA"/>
</dbReference>
<reference evidence="1 2" key="1">
    <citation type="submission" date="2009-11" db="EMBL/GenBank/DDBJ databases">
        <title>Annotation of Allomyces macrogynus ATCC 38327.</title>
        <authorList>
            <consortium name="The Broad Institute Genome Sequencing Platform"/>
            <person name="Russ C."/>
            <person name="Cuomo C."/>
            <person name="Burger G."/>
            <person name="Gray M.W."/>
            <person name="Holland P.W.H."/>
            <person name="King N."/>
            <person name="Lang F.B.F."/>
            <person name="Roger A.J."/>
            <person name="Ruiz-Trillo I."/>
            <person name="Young S.K."/>
            <person name="Zeng Q."/>
            <person name="Gargeya S."/>
            <person name="Fitzgerald M."/>
            <person name="Haas B."/>
            <person name="Abouelleil A."/>
            <person name="Alvarado L."/>
            <person name="Arachchi H.M."/>
            <person name="Berlin A."/>
            <person name="Chapman S.B."/>
            <person name="Gearin G."/>
            <person name="Goldberg J."/>
            <person name="Griggs A."/>
            <person name="Gujja S."/>
            <person name="Hansen M."/>
            <person name="Heiman D."/>
            <person name="Howarth C."/>
            <person name="Larimer J."/>
            <person name="Lui A."/>
            <person name="MacDonald P.J.P."/>
            <person name="McCowen C."/>
            <person name="Montmayeur A."/>
            <person name="Murphy C."/>
            <person name="Neiman D."/>
            <person name="Pearson M."/>
            <person name="Priest M."/>
            <person name="Roberts A."/>
            <person name="Saif S."/>
            <person name="Shea T."/>
            <person name="Sisk P."/>
            <person name="Stolte C."/>
            <person name="Sykes S."/>
            <person name="Wortman J."/>
            <person name="Nusbaum C."/>
            <person name="Birren B."/>
        </authorList>
    </citation>
    <scope>NUCLEOTIDE SEQUENCE [LARGE SCALE GENOMIC DNA]</scope>
    <source>
        <strain evidence="1 2">ATCC 38327</strain>
    </source>
</reference>
<dbReference type="VEuPathDB" id="FungiDB:AMAG_19197"/>
<dbReference type="InterPro" id="IPR032675">
    <property type="entry name" value="LRR_dom_sf"/>
</dbReference>
<evidence type="ECO:0000313" key="1">
    <source>
        <dbReference type="EMBL" id="KNE65710.1"/>
    </source>
</evidence>
<evidence type="ECO:0008006" key="3">
    <source>
        <dbReference type="Google" id="ProtNLM"/>
    </source>
</evidence>
<feature type="non-terminal residue" evidence="1">
    <location>
        <position position="381"/>
    </location>
</feature>
<protein>
    <recommendedName>
        <fullName evidence="3">F-box domain-containing protein</fullName>
    </recommendedName>
</protein>
<dbReference type="Gene3D" id="3.80.10.10">
    <property type="entry name" value="Ribonuclease Inhibitor"/>
    <property type="match status" value="1"/>
</dbReference>
<dbReference type="OrthoDB" id="10584721at2759"/>
<proteinExistence type="predicted"/>